<dbReference type="EMBL" id="SDMP01000014">
    <property type="protein sequence ID" value="RYR15047.1"/>
    <property type="molecule type" value="Genomic_DNA"/>
</dbReference>
<dbReference type="InterPro" id="IPR027417">
    <property type="entry name" value="P-loop_NTPase"/>
</dbReference>
<comment type="similarity">
    <text evidence="1">Belongs to the disease resistance NB-LRR family.</text>
</comment>
<dbReference type="InterPro" id="IPR003593">
    <property type="entry name" value="AAA+_ATPase"/>
</dbReference>
<dbReference type="GO" id="GO:0043531">
    <property type="term" value="F:ADP binding"/>
    <property type="evidence" value="ECO:0007669"/>
    <property type="project" value="InterPro"/>
</dbReference>
<evidence type="ECO:0000313" key="8">
    <source>
        <dbReference type="EMBL" id="RYR15047.1"/>
    </source>
</evidence>
<dbReference type="Gene3D" id="1.10.8.430">
    <property type="entry name" value="Helical domain of apoptotic protease-activating factors"/>
    <property type="match status" value="1"/>
</dbReference>
<proteinExistence type="inferred from homology"/>
<evidence type="ECO:0000256" key="3">
    <source>
        <dbReference type="ARBA" id="ARBA00022741"/>
    </source>
</evidence>
<dbReference type="Pfam" id="PF23247">
    <property type="entry name" value="LRR_RPS2"/>
    <property type="match status" value="10"/>
</dbReference>
<dbReference type="Proteomes" id="UP000289738">
    <property type="component" value="Chromosome B04"/>
</dbReference>
<dbReference type="Gene3D" id="3.80.10.10">
    <property type="entry name" value="Ribonuclease Inhibitor"/>
    <property type="match status" value="10"/>
</dbReference>
<dbReference type="GO" id="GO:0006952">
    <property type="term" value="P:defense response"/>
    <property type="evidence" value="ECO:0007669"/>
    <property type="project" value="UniProtKB-KW"/>
</dbReference>
<dbReference type="PANTHER" id="PTHR33463:SF196">
    <property type="entry name" value="NB-ARC DOMAIN DISEASE RESISTANCE PROTEIN"/>
    <property type="match status" value="1"/>
</dbReference>
<evidence type="ECO:0000256" key="2">
    <source>
        <dbReference type="ARBA" id="ARBA00022737"/>
    </source>
</evidence>
<dbReference type="InterPro" id="IPR055414">
    <property type="entry name" value="LRR_R13L4/SHOC2-like"/>
</dbReference>
<comment type="caution">
    <text evidence="8">The sequence shown here is derived from an EMBL/GenBank/DDBJ whole genome shotgun (WGS) entry which is preliminary data.</text>
</comment>
<dbReference type="Pfam" id="PF00931">
    <property type="entry name" value="NB-ARC"/>
    <property type="match status" value="1"/>
</dbReference>
<dbReference type="PANTHER" id="PTHR33463">
    <property type="entry name" value="NB-ARC DOMAIN-CONTAINING PROTEIN-RELATED"/>
    <property type="match status" value="1"/>
</dbReference>
<dbReference type="InterPro" id="IPR050905">
    <property type="entry name" value="Plant_NBS-LRR"/>
</dbReference>
<reference evidence="8 9" key="1">
    <citation type="submission" date="2019-01" db="EMBL/GenBank/DDBJ databases">
        <title>Sequencing of cultivated peanut Arachis hypogaea provides insights into genome evolution and oil improvement.</title>
        <authorList>
            <person name="Chen X."/>
        </authorList>
    </citation>
    <scope>NUCLEOTIDE SEQUENCE [LARGE SCALE GENOMIC DNA]</scope>
    <source>
        <strain evidence="9">cv. Fuhuasheng</strain>
        <strain evidence="8">GDAAS-fuhuasheng2018</strain>
        <tissue evidence="8">Leaves</tissue>
    </source>
</reference>
<dbReference type="SUPFAM" id="SSF52047">
    <property type="entry name" value="RNI-like"/>
    <property type="match status" value="6"/>
</dbReference>
<dbReference type="InterPro" id="IPR032675">
    <property type="entry name" value="LRR_dom_sf"/>
</dbReference>
<feature type="domain" description="AAA+ ATPase" evidence="7">
    <location>
        <begin position="171"/>
        <end position="329"/>
    </location>
</feature>
<organism evidence="8 9">
    <name type="scientific">Arachis hypogaea</name>
    <name type="common">Peanut</name>
    <dbReference type="NCBI Taxonomy" id="3818"/>
    <lineage>
        <taxon>Eukaryota</taxon>
        <taxon>Viridiplantae</taxon>
        <taxon>Streptophyta</taxon>
        <taxon>Embryophyta</taxon>
        <taxon>Tracheophyta</taxon>
        <taxon>Spermatophyta</taxon>
        <taxon>Magnoliopsida</taxon>
        <taxon>eudicotyledons</taxon>
        <taxon>Gunneridae</taxon>
        <taxon>Pentapetalae</taxon>
        <taxon>rosids</taxon>
        <taxon>fabids</taxon>
        <taxon>Fabales</taxon>
        <taxon>Fabaceae</taxon>
        <taxon>Papilionoideae</taxon>
        <taxon>50 kb inversion clade</taxon>
        <taxon>dalbergioids sensu lato</taxon>
        <taxon>Dalbergieae</taxon>
        <taxon>Pterocarpus clade</taxon>
        <taxon>Arachis</taxon>
    </lineage>
</organism>
<sequence length="3295" mass="374344">MEFVALAVDKTLGFVAQPVFRQLGYIFFYNSNVKNLVQGVEELEAERIAVQHQVDEALRKGDEIEQRVENWLKQASDIISKTEEFQQDGGHKGTRSWLFPNSMRLRYRLGKQAKKMKIDVDGLLPKADFNGASYRLGPRSMDAALSNIGYESFKSRDETMKSVKAALEDPTVRMIGIYGPGGVGKTTLVKEVAKQAMDENLFYPVILTSVTRNPDPKKIQGEIADMLGLRLEEESEIGRADRIRQRLKREKKNTLVILDDLWEGVDLNKLGIPFDDDGFSQMTIKDIPDFDNSMMKNEKATGEYKGCKILLTSRSKEVLSTQMHVKKTTIFSVGILDKMEAEKLFKKVAGVQGKNPKSERLTTEIVRKCGGLPMAIVAVARALTSMGYLDWNNKMDQLKRQEFMRLQNPMEFSVKLSYDHLGSENLKSVFLLCAQMGDRALIMDLMKYCISLGIFQGVHTIREARNRTDTLLQKLKDSSLLLDTDSNDHFNMHDMIRDVALSIASKEQNVFFLRNGKIDEWPDMDELQRYTAISIHNSEIIDELPEDINCPLLKVFHIDSDDPSLRIPDKIFEGMKNLRILILTGVHLPHLPNSIKCLKNLKMLCLERCQLGENLSIIGELKKLRILSFSGSEIQNLPNELGNLGKLQFFDISNCTKLKGIPPNIISRQSNLEELYMRNSLSQWETEGQTSQTQSAILGELRHMHQLTTLDICISNAELLPTNLFFDKLINYKIVIGDSNMLSLGDFKMPHKYEVSRTLALQLKEPTDIHSQKGIKMLFKRVENLLLSDIYGVQNIFDELNLDGFPELKHLSIVRNSEIEHIIIESIDFSHPHNAFPKLESLCLYELNKMEKLCSAKLTTNCFSNLKSIKISCCGQLKSLFAFCMVQSLTKLEAIDVAECCSLEEIVGGGRDENNDNSAKVNRLKLPALRSLTLRSLPRFTGFLTNDNIYSEPQLVEEQVSDGGLNEITVVEESASHYLLNDQVAIPNLESLELLSINIHKIWSEQSPSLPLTHFCFQKLIKLNVKDCNRMAYLFTYSMATSLPNLKALSASGCKRMQEIFIYDNSNKDETKQISIFPKLEEIQFSGMERLTKIWPSRVTSKSFGSLTTVVIEKCKNLVTVFPGHTVGRFQKLISLKVFDCESVKEIFDIKNSTPQGLSGYETYLQFFYIKELPSLKILWNKDPEGILSIKNLQILEVYGCRNLKYLFPFSVAKDLDKLQCLTVLNCNEMEEIIPMEKKSIASSTLKLPQLSFLQLQQLPKLKNFFGGGAIGLPELKQLAVCYCENLEAQPIFGDEKVISKLEMLTMTMTQKGSEWLNQWISKCRMNSLKDLRLALLQNIKILYEFLHKIPNLEDLTLYSCQFKEVLPHGSLAAPKKIGTVVQVKGLVLWDLPDLQNIGFERDPVFQMIERLRVHRCPRLIDIVPASVSFTYLTLLEVSECNSLINLMAFSTAKSLFQLTTMKIIKCNKMEEIVRKDGTEEETEDVVFSKLMTLEIASLEKLKSFCCSRNCSFKFPSLEKLILRECPSMKVFSAGATSTPKLLKVQVAEEKEKWRWVGDLNGTIGNIFTEAFACGVENLKLGDQPMLEEIWKGQVTVPNKWFNNLKSLVINKCKFLSIVIPSNLLPFLSKLEKLEVQDCNSVKVIYDMKDVTEETRSMKNMGQGLPCPFPLKKLILKELPNLEHVWNRDPQGIVCLKNLQDVHVERCKSLRSIFPESVAKNLAQLENIVVRYCEEMAEMIARDGESSSEATKEFVFPSLSSLILWQLPKLKWFPRELKIKFPQLKSLDVHHCLLTSALEIYQTACLEDHASTSVAKVFPNFERLSLNKEETMMICHGRQLEVNLLQKLKCLILQCFHSRCSMFPYGFLQKFPHIEEVEVRCCYFKKIFSMDRPDMNYGGVPSKLKQLKLNTMPELNSIGFEHSSAHSILKNLEKLEVSGCPRLVNLTPSTVFFSKLAELSVSQCHELDYLLTYSTAKSMHMLEKISISHCQSLKVVVAREIDELDENEHHEIIFKKLKALYLDSLTNLACFYDGISSLNFPLLEQVSVSECPMMESFCQGNAVSPNLSGVKFHGHMSKLKLFGVEYEDHADSHWGTDLKTIISKAFKETGSLGATVELSPRDLKVTVQAAEFLSHVNHLKLGDHSEIKLKDIWFGVVQVPDTCFNNLKSLILENCRFISNVIPSNLLSFLTSLEELEVRNCELVNVVFDVKDITGDKSNVNIGQAAPLQLALKKLKLENLPNLMHVWSKDPHGLFRLPALQVMHVNGCSSIKSLFPVSVAQDLLNLEIIDVSYCGCLEELFQPDIGAEEGITIKFLFPCLTVLILGNLQNFKYIYPGKYEVEFHMLKSLKVYLCKKFTPIFRIDHQKHPDYEHHQNHPDGEFQEFQDNQQALISIEQVAASLEQLSLNTEDIVTIDQSISQFDLLNKLKALELQCFDYESTFPFGLLQKLPNTEKLQVSHSSFKMIFPHEAGPWLSSCIDDTSYNHEDHSNFLSFTDQIHYVLAALQHTGIRPIDNEHDAKALVPKLKELCLNALPELRAIGLENTWVDVLSRGLKTLEICRCPSLVNLAPSTVLFSSLTNLTVKECGGLQYLFTLSTAKSMLLLENMCICQCESMTEIVDKEKDESDLQVDITLGRLNTLYLDSLENLVSFYAGNSILKFPSLEQVSVFECPKMTVFCQSGVDTPKLMGVEFSNHMDEPCWFGDLNITTWKQSEQMITKFACEVQHLELSEHPELQMFWNNVVSVPDTCFENLESLVVESCEWSSTAIPSNIHSLLSSLKELQVGNCNCVNAIFDARDIRGDRRMKDLEPALFLSRMILNQLPNLEHIWNTGLQGVAGQQQSEEVYIDGCDKLRSLFPASIEKYLMKLEKLDVKCCLRLEEIVGRDKVSTGAIMECILPAVSFSSLKELCLSDCPRLIYVFSSSTAKSLVQLEKMHINKCKSIKEIVAKEVNDAIQRQIIFGQLKVLSLNSLPSLASFYEGDSTLKFPELVEAIIYECPNMKIFSPGLETPKLEAIQISPKTSDKRWEHDLNHKIKAFIAWKVTKFACEVQFLKLIDHPELEDIFCGVALAPFESYFSNLKTLVVEGCEFLSTVIHFKLFPFLNNLEELQVRHCDSVKEIFDVEGLMNNVVPSASQSFPRIKKLTLENLPNLQHILRITDHQGIFTFPDLEKVEVRECKSLISLFPAKIAKGLVKLEMLHVIHCAGLVEIAAKDEAATEAENELFEFLNLKSVILLELPELRHFYPGPHNKECPKLKELDVSCCCNPKIFSTAQDFGENYQLFSWVKRLIAWVK</sequence>
<evidence type="ECO:0000256" key="4">
    <source>
        <dbReference type="ARBA" id="ARBA00022821"/>
    </source>
</evidence>
<dbReference type="PRINTS" id="PR00364">
    <property type="entry name" value="DISEASERSIST"/>
</dbReference>
<keyword evidence="2" id="KW-0677">Repeat</keyword>
<evidence type="ECO:0000313" key="9">
    <source>
        <dbReference type="Proteomes" id="UP000289738"/>
    </source>
</evidence>
<dbReference type="STRING" id="3818.A0A444ZLJ4"/>
<dbReference type="SUPFAM" id="SSF52058">
    <property type="entry name" value="L domain-like"/>
    <property type="match status" value="4"/>
</dbReference>
<dbReference type="SUPFAM" id="SSF52540">
    <property type="entry name" value="P-loop containing nucleoside triphosphate hydrolases"/>
    <property type="match status" value="1"/>
</dbReference>
<dbReference type="EMBL" id="SDMP01000014">
    <property type="protein sequence ID" value="RYR15048.1"/>
    <property type="molecule type" value="Genomic_DNA"/>
</dbReference>
<dbReference type="Pfam" id="PF23598">
    <property type="entry name" value="LRR_14"/>
    <property type="match status" value="1"/>
</dbReference>
<dbReference type="GO" id="GO:0005524">
    <property type="term" value="F:ATP binding"/>
    <property type="evidence" value="ECO:0007669"/>
    <property type="project" value="UniProtKB-KW"/>
</dbReference>
<keyword evidence="5" id="KW-0067">ATP-binding</keyword>
<name>A0A444ZLJ4_ARAHY</name>
<dbReference type="Gene3D" id="3.40.50.300">
    <property type="entry name" value="P-loop containing nucleotide triphosphate hydrolases"/>
    <property type="match status" value="1"/>
</dbReference>
<dbReference type="InterPro" id="IPR042197">
    <property type="entry name" value="Apaf_helical"/>
</dbReference>
<keyword evidence="9" id="KW-1185">Reference proteome</keyword>
<accession>A0A444ZLJ4</accession>
<keyword evidence="3" id="KW-0547">Nucleotide-binding</keyword>
<dbReference type="SMART" id="SM00382">
    <property type="entry name" value="AAA"/>
    <property type="match status" value="1"/>
</dbReference>
<evidence type="ECO:0000256" key="1">
    <source>
        <dbReference type="ARBA" id="ARBA00008894"/>
    </source>
</evidence>
<dbReference type="CDD" id="cd00009">
    <property type="entry name" value="AAA"/>
    <property type="match status" value="1"/>
</dbReference>
<dbReference type="InterPro" id="IPR002182">
    <property type="entry name" value="NB-ARC"/>
</dbReference>
<evidence type="ECO:0000259" key="7">
    <source>
        <dbReference type="SMART" id="SM00382"/>
    </source>
</evidence>
<protein>
    <recommendedName>
        <fullName evidence="7">AAA+ ATPase domain-containing protein</fullName>
    </recommendedName>
</protein>
<keyword evidence="4" id="KW-0611">Plant defense</keyword>
<keyword evidence="6" id="KW-0175">Coiled coil</keyword>
<gene>
    <name evidence="8" type="ORF">Ahy_B04g071783</name>
</gene>
<feature type="coiled-coil region" evidence="6">
    <location>
        <begin position="33"/>
        <end position="74"/>
    </location>
</feature>
<evidence type="ECO:0000256" key="6">
    <source>
        <dbReference type="SAM" id="Coils"/>
    </source>
</evidence>
<dbReference type="EMBL" id="SDMP01000014">
    <property type="protein sequence ID" value="RYR15049.1"/>
    <property type="molecule type" value="Genomic_DNA"/>
</dbReference>
<evidence type="ECO:0000256" key="5">
    <source>
        <dbReference type="ARBA" id="ARBA00022840"/>
    </source>
</evidence>
<dbReference type="InterPro" id="IPR057135">
    <property type="entry name" value="At4g27190-like_LRR"/>
</dbReference>